<evidence type="ECO:0000256" key="8">
    <source>
        <dbReference type="ARBA" id="ARBA00023136"/>
    </source>
</evidence>
<proteinExistence type="inferred from homology"/>
<dbReference type="GeneID" id="116291092"/>
<gene>
    <name evidence="11" type="primary">LOC116291092</name>
</gene>
<feature type="transmembrane region" description="Helical" evidence="9">
    <location>
        <begin position="16"/>
        <end position="34"/>
    </location>
</feature>
<dbReference type="PANTHER" id="PTHR17130:SF14">
    <property type="entry name" value="CYTOCHROME C OXIDASE ASSEMBLY PROTEIN COX16 HOMOLOG, MITOCHONDRIAL"/>
    <property type="match status" value="1"/>
</dbReference>
<evidence type="ECO:0000256" key="1">
    <source>
        <dbReference type="ARBA" id="ARBA00004434"/>
    </source>
</evidence>
<dbReference type="AlphaFoldDB" id="A0A6P8HEB9"/>
<evidence type="ECO:0000256" key="9">
    <source>
        <dbReference type="SAM" id="Phobius"/>
    </source>
</evidence>
<keyword evidence="6 9" id="KW-1133">Transmembrane helix</keyword>
<dbReference type="InterPro" id="IPR020164">
    <property type="entry name" value="Cyt_c_Oxase_assmbl_COX16"/>
</dbReference>
<evidence type="ECO:0000256" key="5">
    <source>
        <dbReference type="ARBA" id="ARBA00022792"/>
    </source>
</evidence>
<dbReference type="Proteomes" id="UP000515163">
    <property type="component" value="Unplaced"/>
</dbReference>
<keyword evidence="8 9" id="KW-0472">Membrane</keyword>
<evidence type="ECO:0000256" key="4">
    <source>
        <dbReference type="ARBA" id="ARBA00022692"/>
    </source>
</evidence>
<dbReference type="GO" id="GO:0005743">
    <property type="term" value="C:mitochondrial inner membrane"/>
    <property type="evidence" value="ECO:0007669"/>
    <property type="project" value="UniProtKB-SubCell"/>
</dbReference>
<dbReference type="OrthoDB" id="5516033at2759"/>
<dbReference type="KEGG" id="aten:116291092"/>
<dbReference type="RefSeq" id="XP_031554066.1">
    <property type="nucleotide sequence ID" value="XM_031698206.1"/>
</dbReference>
<keyword evidence="7" id="KW-0496">Mitochondrion</keyword>
<dbReference type="PANTHER" id="PTHR17130">
    <property type="entry name" value="MITOCHONDRIAL OUTER MEMBRANE PROTEIN 25"/>
    <property type="match status" value="1"/>
</dbReference>
<evidence type="ECO:0000256" key="3">
    <source>
        <dbReference type="ARBA" id="ARBA00021814"/>
    </source>
</evidence>
<evidence type="ECO:0000256" key="2">
    <source>
        <dbReference type="ARBA" id="ARBA00008370"/>
    </source>
</evidence>
<comment type="subcellular location">
    <subcellularLocation>
        <location evidence="1">Mitochondrion inner membrane</location>
        <topology evidence="1">Single-pass membrane protein</topology>
    </subcellularLocation>
</comment>
<keyword evidence="4 9" id="KW-0812">Transmembrane</keyword>
<reference evidence="11" key="1">
    <citation type="submission" date="2025-08" db="UniProtKB">
        <authorList>
            <consortium name="RefSeq"/>
        </authorList>
    </citation>
    <scope>IDENTIFICATION</scope>
    <source>
        <tissue evidence="11">Tentacle</tissue>
    </source>
</reference>
<dbReference type="FunCoup" id="A0A6P8HEB9">
    <property type="interactions" value="184"/>
</dbReference>
<evidence type="ECO:0000313" key="10">
    <source>
        <dbReference type="Proteomes" id="UP000515163"/>
    </source>
</evidence>
<keyword evidence="5" id="KW-0999">Mitochondrion inner membrane</keyword>
<dbReference type="InParanoid" id="A0A6P8HEB9"/>
<accession>A0A6P8HEB9</accession>
<comment type="similarity">
    <text evidence="2">Belongs to the COX16 family.</text>
</comment>
<keyword evidence="10" id="KW-1185">Reference proteome</keyword>
<dbReference type="Pfam" id="PF14138">
    <property type="entry name" value="COX16"/>
    <property type="match status" value="1"/>
</dbReference>
<dbReference type="GO" id="GO:0033617">
    <property type="term" value="P:mitochondrial respiratory chain complex IV assembly"/>
    <property type="evidence" value="ECO:0007669"/>
    <property type="project" value="TreeGrafter"/>
</dbReference>
<evidence type="ECO:0000313" key="11">
    <source>
        <dbReference type="RefSeq" id="XP_031554066.1"/>
    </source>
</evidence>
<evidence type="ECO:0000256" key="6">
    <source>
        <dbReference type="ARBA" id="ARBA00022989"/>
    </source>
</evidence>
<sequence>MASRIFSTLSRTQKRFLQFGVPMVFLMIAGSFGLKEFTDIKIKRRDSKYQKLTREEALNVLPQREKNITLEDAYDEIHSKVDIDTWKNKRGPRPWEEPPKK</sequence>
<name>A0A6P8HEB9_ACTTE</name>
<evidence type="ECO:0000256" key="7">
    <source>
        <dbReference type="ARBA" id="ARBA00023128"/>
    </source>
</evidence>
<organism evidence="10 11">
    <name type="scientific">Actinia tenebrosa</name>
    <name type="common">Australian red waratah sea anemone</name>
    <dbReference type="NCBI Taxonomy" id="6105"/>
    <lineage>
        <taxon>Eukaryota</taxon>
        <taxon>Metazoa</taxon>
        <taxon>Cnidaria</taxon>
        <taxon>Anthozoa</taxon>
        <taxon>Hexacorallia</taxon>
        <taxon>Actiniaria</taxon>
        <taxon>Actiniidae</taxon>
        <taxon>Actinia</taxon>
    </lineage>
</organism>
<protein>
    <recommendedName>
        <fullName evidence="3">Cytochrome c oxidase assembly protein COX16 homolog, mitochondrial</fullName>
    </recommendedName>
</protein>